<evidence type="ECO:0000313" key="8">
    <source>
        <dbReference type="Proteomes" id="UP001237642"/>
    </source>
</evidence>
<dbReference type="Proteomes" id="UP001237642">
    <property type="component" value="Unassembled WGS sequence"/>
</dbReference>
<organism evidence="7 8">
    <name type="scientific">Heracleum sosnowskyi</name>
    <dbReference type="NCBI Taxonomy" id="360622"/>
    <lineage>
        <taxon>Eukaryota</taxon>
        <taxon>Viridiplantae</taxon>
        <taxon>Streptophyta</taxon>
        <taxon>Embryophyta</taxon>
        <taxon>Tracheophyta</taxon>
        <taxon>Spermatophyta</taxon>
        <taxon>Magnoliopsida</taxon>
        <taxon>eudicotyledons</taxon>
        <taxon>Gunneridae</taxon>
        <taxon>Pentapetalae</taxon>
        <taxon>asterids</taxon>
        <taxon>campanulids</taxon>
        <taxon>Apiales</taxon>
        <taxon>Apiaceae</taxon>
        <taxon>Apioideae</taxon>
        <taxon>apioid superclade</taxon>
        <taxon>Tordylieae</taxon>
        <taxon>Tordyliinae</taxon>
        <taxon>Heracleum</taxon>
    </lineage>
</organism>
<evidence type="ECO:0000256" key="6">
    <source>
        <dbReference type="SAM" id="Phobius"/>
    </source>
</evidence>
<evidence type="ECO:0000256" key="3">
    <source>
        <dbReference type="ARBA" id="ARBA00022692"/>
    </source>
</evidence>
<sequence>MALSLSTSPTFSLYTHPNLLSLKSQPQRHLLLSPPPSLLSDYLQLICYSGGGAALFSPRNLQWIGTIASAVLMVAKGTPIQKSFIVPIFALQAPAAIVSWIKGEYGVWTVFLALLIRLFFFIPGELELPFIALLVVLVAPNQVMNLRGKQEGVILSLAIAAYLLSSIFYEQAAYRRHLIKVP</sequence>
<keyword evidence="4 6" id="KW-1133">Transmembrane helix</keyword>
<dbReference type="AlphaFoldDB" id="A0AAD8MMR4"/>
<dbReference type="InterPro" id="IPR008892">
    <property type="entry name" value="COR413"/>
</dbReference>
<comment type="caution">
    <text evidence="7">The sequence shown here is derived from an EMBL/GenBank/DDBJ whole genome shotgun (WGS) entry which is preliminary data.</text>
</comment>
<dbReference type="PANTHER" id="PTHR33596">
    <property type="entry name" value="COLD-REGULATED 413 PLASMA MEMBRANE PROTEIN 2"/>
    <property type="match status" value="1"/>
</dbReference>
<protein>
    <submittedName>
        <fullName evidence="7">Cold-regulated 413 inner membrane protein 2, chloroplastic</fullName>
    </submittedName>
</protein>
<evidence type="ECO:0000256" key="2">
    <source>
        <dbReference type="ARBA" id="ARBA00005852"/>
    </source>
</evidence>
<name>A0AAD8MMR4_9APIA</name>
<keyword evidence="3 6" id="KW-0812">Transmembrane</keyword>
<comment type="subcellular location">
    <subcellularLocation>
        <location evidence="1">Membrane</location>
        <topology evidence="1">Multi-pass membrane protein</topology>
    </subcellularLocation>
</comment>
<keyword evidence="8" id="KW-1185">Reference proteome</keyword>
<feature type="transmembrane region" description="Helical" evidence="6">
    <location>
        <begin position="83"/>
        <end position="101"/>
    </location>
</feature>
<comment type="similarity">
    <text evidence="2">Belongs to the Cold-regulated 413 protein family.</text>
</comment>
<reference evidence="7" key="1">
    <citation type="submission" date="2023-02" db="EMBL/GenBank/DDBJ databases">
        <title>Genome of toxic invasive species Heracleum sosnowskyi carries increased number of genes despite the absence of recent whole-genome duplications.</title>
        <authorList>
            <person name="Schelkunov M."/>
            <person name="Shtratnikova V."/>
            <person name="Makarenko M."/>
            <person name="Klepikova A."/>
            <person name="Omelchenko D."/>
            <person name="Novikova G."/>
            <person name="Obukhova E."/>
            <person name="Bogdanov V."/>
            <person name="Penin A."/>
            <person name="Logacheva M."/>
        </authorList>
    </citation>
    <scope>NUCLEOTIDE SEQUENCE</scope>
    <source>
        <strain evidence="7">Hsosn_3</strain>
        <tissue evidence="7">Leaf</tissue>
    </source>
</reference>
<evidence type="ECO:0000256" key="4">
    <source>
        <dbReference type="ARBA" id="ARBA00022989"/>
    </source>
</evidence>
<evidence type="ECO:0000313" key="7">
    <source>
        <dbReference type="EMBL" id="KAK1378497.1"/>
    </source>
</evidence>
<dbReference type="GO" id="GO:0016020">
    <property type="term" value="C:membrane"/>
    <property type="evidence" value="ECO:0007669"/>
    <property type="project" value="UniProtKB-SubCell"/>
</dbReference>
<dbReference type="Pfam" id="PF05562">
    <property type="entry name" value="WCOR413"/>
    <property type="match status" value="1"/>
</dbReference>
<feature type="transmembrane region" description="Helical" evidence="6">
    <location>
        <begin position="107"/>
        <end position="140"/>
    </location>
</feature>
<gene>
    <name evidence="7" type="ORF">POM88_025241</name>
</gene>
<dbReference type="EMBL" id="JAUIZM010000006">
    <property type="protein sequence ID" value="KAK1378497.1"/>
    <property type="molecule type" value="Genomic_DNA"/>
</dbReference>
<proteinExistence type="inferred from homology"/>
<evidence type="ECO:0000256" key="5">
    <source>
        <dbReference type="ARBA" id="ARBA00023136"/>
    </source>
</evidence>
<evidence type="ECO:0000256" key="1">
    <source>
        <dbReference type="ARBA" id="ARBA00004141"/>
    </source>
</evidence>
<feature type="transmembrane region" description="Helical" evidence="6">
    <location>
        <begin position="152"/>
        <end position="169"/>
    </location>
</feature>
<keyword evidence="5 6" id="KW-0472">Membrane</keyword>
<dbReference type="PANTHER" id="PTHR33596:SF17">
    <property type="entry name" value="COLD-REGULATED 413 INNER MEMBRANE PROTEIN 1, CHLOROPLASTIC-RELATED"/>
    <property type="match status" value="1"/>
</dbReference>
<reference evidence="7" key="2">
    <citation type="submission" date="2023-05" db="EMBL/GenBank/DDBJ databases">
        <authorList>
            <person name="Schelkunov M.I."/>
        </authorList>
    </citation>
    <scope>NUCLEOTIDE SEQUENCE</scope>
    <source>
        <strain evidence="7">Hsosn_3</strain>
        <tissue evidence="7">Leaf</tissue>
    </source>
</reference>
<accession>A0AAD8MMR4</accession>